<proteinExistence type="predicted"/>
<evidence type="ECO:0000313" key="2">
    <source>
        <dbReference type="Proteomes" id="UP000523139"/>
    </source>
</evidence>
<sequence>MGSPSEETLSESNLRRIMIADLDSVAQRDRLNQLTTRAQFEDETLAQIRTSLIISGKLLVTDAMLLDGAFFVHYTPRNLAHALGMAEHQLPLVILSTKDNIRDALESRLENQNFTWQLQVTENHIPEDPWPTPFVQNAWDEWIEP</sequence>
<gene>
    <name evidence="1" type="ORF">HGQ17_13930</name>
</gene>
<accession>A0A7X8TM19</accession>
<evidence type="ECO:0000313" key="1">
    <source>
        <dbReference type="EMBL" id="NLS11074.1"/>
    </source>
</evidence>
<organism evidence="1 2">
    <name type="scientific">Nesterenkonia sedimenti</name>
    <dbReference type="NCBI Taxonomy" id="1463632"/>
    <lineage>
        <taxon>Bacteria</taxon>
        <taxon>Bacillati</taxon>
        <taxon>Actinomycetota</taxon>
        <taxon>Actinomycetes</taxon>
        <taxon>Micrococcales</taxon>
        <taxon>Micrococcaceae</taxon>
        <taxon>Nesterenkonia</taxon>
    </lineage>
</organism>
<name>A0A7X8TM19_9MICC</name>
<dbReference type="AlphaFoldDB" id="A0A7X8TM19"/>
<keyword evidence="2" id="KW-1185">Reference proteome</keyword>
<dbReference type="EMBL" id="JABAHY010000022">
    <property type="protein sequence ID" value="NLS11074.1"/>
    <property type="molecule type" value="Genomic_DNA"/>
</dbReference>
<protein>
    <submittedName>
        <fullName evidence="1">Uncharacterized protein</fullName>
    </submittedName>
</protein>
<comment type="caution">
    <text evidence="1">The sequence shown here is derived from an EMBL/GenBank/DDBJ whole genome shotgun (WGS) entry which is preliminary data.</text>
</comment>
<reference evidence="1 2" key="1">
    <citation type="submission" date="2020-04" db="EMBL/GenBank/DDBJ databases">
        <title>Nesterenkonia sp. nov., isolated from marine sediment.</title>
        <authorList>
            <person name="Zhang G."/>
        </authorList>
    </citation>
    <scope>NUCLEOTIDE SEQUENCE [LARGE SCALE GENOMIC DNA]</scope>
    <source>
        <strain evidence="1 2">MY13</strain>
    </source>
</reference>
<dbReference type="RefSeq" id="WP_168888560.1">
    <property type="nucleotide sequence ID" value="NZ_JABAHY010000022.1"/>
</dbReference>
<dbReference type="Proteomes" id="UP000523139">
    <property type="component" value="Unassembled WGS sequence"/>
</dbReference>